<reference evidence="5" key="2">
    <citation type="journal article" date="2024" name="Environ. Microbiol.">
        <title>Genome analysis and description of Tunturibacter gen. nov. expands the diversity of Terriglobia in tundra soils.</title>
        <authorList>
            <person name="Messyasz A."/>
            <person name="Mannisto M.K."/>
            <person name="Kerkhof L.J."/>
            <person name="Haggblom M.M."/>
        </authorList>
    </citation>
    <scope>NUCLEOTIDE SEQUENCE</scope>
    <source>
        <strain evidence="5">X5P6</strain>
    </source>
</reference>
<dbReference type="Gene3D" id="1.10.150.130">
    <property type="match status" value="1"/>
</dbReference>
<dbReference type="GO" id="GO:0015074">
    <property type="term" value="P:DNA integration"/>
    <property type="evidence" value="ECO:0007669"/>
    <property type="project" value="InterPro"/>
</dbReference>
<keyword evidence="2" id="KW-0238">DNA-binding</keyword>
<evidence type="ECO:0000313" key="5">
    <source>
        <dbReference type="EMBL" id="XCB35174.1"/>
    </source>
</evidence>
<dbReference type="GO" id="GO:0006310">
    <property type="term" value="P:DNA recombination"/>
    <property type="evidence" value="ECO:0007669"/>
    <property type="project" value="UniProtKB-KW"/>
</dbReference>
<evidence type="ECO:0000256" key="1">
    <source>
        <dbReference type="ARBA" id="ARBA00008857"/>
    </source>
</evidence>
<gene>
    <name evidence="5" type="ORF">RBB77_09840</name>
</gene>
<evidence type="ECO:0000259" key="4">
    <source>
        <dbReference type="PROSITE" id="PS51898"/>
    </source>
</evidence>
<comment type="similarity">
    <text evidence="1">Belongs to the 'phage' integrase family.</text>
</comment>
<dbReference type="KEGG" id="tpsc:RBB77_09840"/>
<feature type="domain" description="Tyr recombinase" evidence="4">
    <location>
        <begin position="150"/>
        <end position="343"/>
    </location>
</feature>
<dbReference type="InterPro" id="IPR011010">
    <property type="entry name" value="DNA_brk_join_enz"/>
</dbReference>
<dbReference type="GO" id="GO:0003677">
    <property type="term" value="F:DNA binding"/>
    <property type="evidence" value="ECO:0007669"/>
    <property type="project" value="UniProtKB-KW"/>
</dbReference>
<dbReference type="InterPro" id="IPR010998">
    <property type="entry name" value="Integrase_recombinase_N"/>
</dbReference>
<dbReference type="RefSeq" id="WP_353066972.1">
    <property type="nucleotide sequence ID" value="NZ_CP132942.1"/>
</dbReference>
<dbReference type="AlphaFoldDB" id="A0AAU7ZW79"/>
<dbReference type="SUPFAM" id="SSF56349">
    <property type="entry name" value="DNA breaking-rejoining enzymes"/>
    <property type="match status" value="1"/>
</dbReference>
<dbReference type="PROSITE" id="PS51898">
    <property type="entry name" value="TYR_RECOMBINASE"/>
    <property type="match status" value="1"/>
</dbReference>
<reference evidence="5" key="1">
    <citation type="submission" date="2023-08" db="EMBL/GenBank/DDBJ databases">
        <authorList>
            <person name="Messyasz A."/>
            <person name="Mannisto M.K."/>
            <person name="Kerkhof L.J."/>
            <person name="Haggblom M."/>
        </authorList>
    </citation>
    <scope>NUCLEOTIDE SEQUENCE</scope>
    <source>
        <strain evidence="5">X5P6</strain>
    </source>
</reference>
<dbReference type="Pfam" id="PF00589">
    <property type="entry name" value="Phage_integrase"/>
    <property type="match status" value="1"/>
</dbReference>
<organism evidence="5">
    <name type="scientific">Tunturiibacter psychrotolerans</name>
    <dbReference type="NCBI Taxonomy" id="3069686"/>
    <lineage>
        <taxon>Bacteria</taxon>
        <taxon>Pseudomonadati</taxon>
        <taxon>Acidobacteriota</taxon>
        <taxon>Terriglobia</taxon>
        <taxon>Terriglobales</taxon>
        <taxon>Acidobacteriaceae</taxon>
        <taxon>Tunturiibacter</taxon>
    </lineage>
</organism>
<keyword evidence="3" id="KW-0233">DNA recombination</keyword>
<dbReference type="InterPro" id="IPR013762">
    <property type="entry name" value="Integrase-like_cat_sf"/>
</dbReference>
<evidence type="ECO:0000256" key="2">
    <source>
        <dbReference type="ARBA" id="ARBA00023125"/>
    </source>
</evidence>
<dbReference type="InterPro" id="IPR050090">
    <property type="entry name" value="Tyrosine_recombinase_XerCD"/>
</dbReference>
<dbReference type="PANTHER" id="PTHR30349:SF41">
    <property type="entry name" value="INTEGRASE_RECOMBINASE PROTEIN MJ0367-RELATED"/>
    <property type="match status" value="1"/>
</dbReference>
<evidence type="ECO:0000256" key="3">
    <source>
        <dbReference type="ARBA" id="ARBA00023172"/>
    </source>
</evidence>
<dbReference type="InterPro" id="IPR002104">
    <property type="entry name" value="Integrase_catalytic"/>
</dbReference>
<proteinExistence type="inferred from homology"/>
<protein>
    <submittedName>
        <fullName evidence="5">Tyrosine-type recombinase/integrase</fullName>
    </submittedName>
</protein>
<dbReference type="Gene3D" id="1.10.443.10">
    <property type="entry name" value="Intergrase catalytic core"/>
    <property type="match status" value="1"/>
</dbReference>
<dbReference type="EMBL" id="CP132942">
    <property type="protein sequence ID" value="XCB35174.1"/>
    <property type="molecule type" value="Genomic_DNA"/>
</dbReference>
<dbReference type="PANTHER" id="PTHR30349">
    <property type="entry name" value="PHAGE INTEGRASE-RELATED"/>
    <property type="match status" value="1"/>
</dbReference>
<dbReference type="CDD" id="cd00397">
    <property type="entry name" value="DNA_BRE_C"/>
    <property type="match status" value="1"/>
</dbReference>
<name>A0AAU7ZW79_9BACT</name>
<accession>A0AAU7ZW79</accession>
<sequence>MWAEGTVEGTYSRKSLKSKSWDRAAALARSIEDTATSETTPKDEPITIIQAVTEYLADAKARELADATLYKLEIQLRKQFLTWCRAEGYKLLKEFDLRAAQSFRASWTDGGLAKKKKQERLTGFFWFCIRAGWLTANPTDRLGRISVTQAPTDYFTRDEYEKLLDATFLYREGRGETIGGNNGTRIRALIMLMRWSGLRIRDAVTLERTRLINDNLLLYQAKTGTPVYVPLPPQVADALRTLPDGVKPNPRYFFWSGNGLPKSAVADWQRSFRRVFKLAGLEKPDGSAKRCFPHMLRDTFAVEMLLAGVPIDQVSMLLGHASVKITEKHYSPWVKARQDQLAASVRNAWGSLGVIPPQPPKRGKAKLVLMRA</sequence>